<feature type="region of interest" description="Disordered" evidence="1">
    <location>
        <begin position="1"/>
        <end position="40"/>
    </location>
</feature>
<protein>
    <submittedName>
        <fullName evidence="3">Uncharacterized protein</fullName>
    </submittedName>
</protein>
<name>A0AAE4K297_9ACTO</name>
<comment type="caution">
    <text evidence="3">The sequence shown here is derived from an EMBL/GenBank/DDBJ whole genome shotgun (WGS) entry which is preliminary data.</text>
</comment>
<evidence type="ECO:0000256" key="2">
    <source>
        <dbReference type="SAM" id="Phobius"/>
    </source>
</evidence>
<accession>A0AAE4K297</accession>
<reference evidence="3" key="1">
    <citation type="submission" date="2022-06" db="EMBL/GenBank/DDBJ databases">
        <title>Draft Genome Sequences of Three Actinomyces oris Strains, Isolated from Healthy Human Feces.</title>
        <authorList>
            <person name="Ye Y."/>
            <person name="Liu C."/>
            <person name="Zhao J."/>
            <person name="Xu J."/>
            <person name="Huang H."/>
            <person name="Wang B."/>
            <person name="Wei J."/>
            <person name="Jing X."/>
        </authorList>
    </citation>
    <scope>NUCLEOTIDE SEQUENCE</scope>
    <source>
        <strain evidence="3">CNGBCC1803368</strain>
    </source>
</reference>
<evidence type="ECO:0000313" key="4">
    <source>
        <dbReference type="Proteomes" id="UP001180729"/>
    </source>
</evidence>
<keyword evidence="2" id="KW-0472">Membrane</keyword>
<dbReference type="Proteomes" id="UP001180729">
    <property type="component" value="Unassembled WGS sequence"/>
</dbReference>
<feature type="non-terminal residue" evidence="3">
    <location>
        <position position="71"/>
    </location>
</feature>
<dbReference type="EMBL" id="JAMZMH010000034">
    <property type="protein sequence ID" value="MDT0249980.1"/>
    <property type="molecule type" value="Genomic_DNA"/>
</dbReference>
<keyword evidence="2" id="KW-0812">Transmembrane</keyword>
<organism evidence="3 4">
    <name type="scientific">Actinomyces oris</name>
    <dbReference type="NCBI Taxonomy" id="544580"/>
    <lineage>
        <taxon>Bacteria</taxon>
        <taxon>Bacillati</taxon>
        <taxon>Actinomycetota</taxon>
        <taxon>Actinomycetes</taxon>
        <taxon>Actinomycetales</taxon>
        <taxon>Actinomycetaceae</taxon>
        <taxon>Actinomyces</taxon>
    </lineage>
</organism>
<evidence type="ECO:0000313" key="3">
    <source>
        <dbReference type="EMBL" id="MDT0249980.1"/>
    </source>
</evidence>
<keyword evidence="2" id="KW-1133">Transmembrane helix</keyword>
<dbReference type="AlphaFoldDB" id="A0AAE4K297"/>
<evidence type="ECO:0000256" key="1">
    <source>
        <dbReference type="SAM" id="MobiDB-lite"/>
    </source>
</evidence>
<gene>
    <name evidence="3" type="ORF">RMW62_12930</name>
</gene>
<proteinExistence type="predicted"/>
<sequence length="71" mass="7307">MPDEQTIPAPRGGVGADEVPAVNSGSGASVGRRKPSSGRSAGRWAIRFVLVILAVIIGGYGCLLYVNLNPD</sequence>
<feature type="transmembrane region" description="Helical" evidence="2">
    <location>
        <begin position="44"/>
        <end position="66"/>
    </location>
</feature>